<dbReference type="eggNOG" id="ENOG5032SH9">
    <property type="taxonomic scope" value="Bacteria"/>
</dbReference>
<dbReference type="STRING" id="390235.PputW619_2217"/>
<protein>
    <recommendedName>
        <fullName evidence="3">DUF2784 domain-containing protein</fullName>
    </recommendedName>
</protein>
<organism evidence="2">
    <name type="scientific">Pseudomonas putida (strain W619)</name>
    <dbReference type="NCBI Taxonomy" id="390235"/>
    <lineage>
        <taxon>Bacteria</taxon>
        <taxon>Pseudomonadati</taxon>
        <taxon>Pseudomonadota</taxon>
        <taxon>Gammaproteobacteria</taxon>
        <taxon>Pseudomonadales</taxon>
        <taxon>Pseudomonadaceae</taxon>
        <taxon>Pseudomonas</taxon>
    </lineage>
</organism>
<gene>
    <name evidence="2" type="ordered locus">PputW619_2217</name>
</gene>
<dbReference type="EMBL" id="CP000949">
    <property type="protein sequence ID" value="ACA72717.1"/>
    <property type="molecule type" value="Genomic_DNA"/>
</dbReference>
<dbReference type="InterPro" id="IPR021218">
    <property type="entry name" value="DUF2784"/>
</dbReference>
<dbReference type="Pfam" id="PF10861">
    <property type="entry name" value="DUF2784"/>
    <property type="match status" value="1"/>
</dbReference>
<evidence type="ECO:0000313" key="2">
    <source>
        <dbReference type="EMBL" id="ACA72717.1"/>
    </source>
</evidence>
<sequence length="136" mass="15294">MLGIHSSLNVHLMFFRLAADTLVLLHLAFILLVLFGGLLVLRWRPALFIHLPALAWGLAVEGLHLECPLTGWENRMRFAAGGAGYHGGFVEHYIWPLIYPAGLTPQIQWLLGGVVLLVNLVIYGYVIWRWRQSPTA</sequence>
<dbReference type="AlphaFoldDB" id="B1J7N9"/>
<keyword evidence="1" id="KW-0812">Transmembrane</keyword>
<keyword evidence="1" id="KW-1133">Transmembrane helix</keyword>
<name>B1J7N9_PSEPW</name>
<feature type="transmembrane region" description="Helical" evidence="1">
    <location>
        <begin position="21"/>
        <end position="41"/>
    </location>
</feature>
<evidence type="ECO:0000256" key="1">
    <source>
        <dbReference type="SAM" id="Phobius"/>
    </source>
</evidence>
<feature type="transmembrane region" description="Helical" evidence="1">
    <location>
        <begin position="107"/>
        <end position="128"/>
    </location>
</feature>
<dbReference type="KEGG" id="ppw:PputW619_2217"/>
<proteinExistence type="predicted"/>
<dbReference type="HOGENOM" id="CLU_124431_0_0_6"/>
<evidence type="ECO:0008006" key="3">
    <source>
        <dbReference type="Google" id="ProtNLM"/>
    </source>
</evidence>
<accession>B1J7N9</accession>
<keyword evidence="1" id="KW-0472">Membrane</keyword>
<reference evidence="2" key="1">
    <citation type="submission" date="2008-02" db="EMBL/GenBank/DDBJ databases">
        <title>Complete sequence of Psuedomonas putida W619.</title>
        <authorList>
            <consortium name="US DOE Joint Genome Institute"/>
            <person name="Copeland A."/>
            <person name="Lucas S."/>
            <person name="Lapidus A."/>
            <person name="Barry K."/>
            <person name="Detter J.C."/>
            <person name="Glavina del Rio T."/>
            <person name="Dalin E."/>
            <person name="Tice H."/>
            <person name="Pitluck S."/>
            <person name="Chain P."/>
            <person name="Malfatti S."/>
            <person name="Shin M."/>
            <person name="Vergez L."/>
            <person name="Schmutz J."/>
            <person name="Larimer F."/>
            <person name="Land M."/>
            <person name="Hauser L."/>
            <person name="Kyrpides N."/>
            <person name="Kim E."/>
            <person name="Taghavi S."/>
            <person name="Vangronsveld D."/>
            <person name="van der Lelie D."/>
            <person name="Richardson P."/>
        </authorList>
    </citation>
    <scope>NUCLEOTIDE SEQUENCE</scope>
    <source>
        <strain evidence="2">W619</strain>
    </source>
</reference>